<keyword evidence="2 4" id="KW-0238">DNA-binding</keyword>
<dbReference type="Pfam" id="PF13305">
    <property type="entry name" value="TetR_C_33"/>
    <property type="match status" value="1"/>
</dbReference>
<dbReference type="InterPro" id="IPR036271">
    <property type="entry name" value="Tet_transcr_reg_TetR-rel_C_sf"/>
</dbReference>
<evidence type="ECO:0000256" key="2">
    <source>
        <dbReference type="ARBA" id="ARBA00023125"/>
    </source>
</evidence>
<dbReference type="RefSeq" id="WP_378734828.1">
    <property type="nucleotide sequence ID" value="NZ_CBDRIY010000001.1"/>
</dbReference>
<reference evidence="6" key="1">
    <citation type="submission" date="2021-05" db="EMBL/GenBank/DDBJ databases">
        <authorList>
            <person name="Kaiqin L."/>
            <person name="Jian G."/>
        </authorList>
    </citation>
    <scope>NUCLEOTIDE SEQUENCE</scope>
    <source>
        <strain evidence="6">HDS5</strain>
    </source>
</reference>
<evidence type="ECO:0000256" key="3">
    <source>
        <dbReference type="ARBA" id="ARBA00023163"/>
    </source>
</evidence>
<proteinExistence type="predicted"/>
<dbReference type="SUPFAM" id="SSF48498">
    <property type="entry name" value="Tetracyclin repressor-like, C-terminal domain"/>
    <property type="match status" value="1"/>
</dbReference>
<dbReference type="KEGG" id="nec:KGD82_07380"/>
<protein>
    <submittedName>
        <fullName evidence="6">TetR/AcrR family transcriptional regulator</fullName>
    </submittedName>
</protein>
<dbReference type="EMBL" id="CP074402">
    <property type="protein sequence ID" value="QVJ02374.1"/>
    <property type="molecule type" value="Genomic_DNA"/>
</dbReference>
<keyword evidence="3" id="KW-0804">Transcription</keyword>
<feature type="domain" description="HTH tetR-type" evidence="5">
    <location>
        <begin position="8"/>
        <end position="68"/>
    </location>
</feature>
<dbReference type="Proteomes" id="UP000682416">
    <property type="component" value="Chromosome"/>
</dbReference>
<gene>
    <name evidence="6" type="ORF">KGD82_07380</name>
</gene>
<keyword evidence="7" id="KW-1185">Reference proteome</keyword>
<name>A0A975QLF2_9ACTN</name>
<evidence type="ECO:0000313" key="7">
    <source>
        <dbReference type="Proteomes" id="UP000682416"/>
    </source>
</evidence>
<dbReference type="InterPro" id="IPR025996">
    <property type="entry name" value="MT1864/Rv1816-like_C"/>
</dbReference>
<dbReference type="PROSITE" id="PS50977">
    <property type="entry name" value="HTH_TETR_2"/>
    <property type="match status" value="1"/>
</dbReference>
<evidence type="ECO:0000313" key="6">
    <source>
        <dbReference type="EMBL" id="QVJ02374.1"/>
    </source>
</evidence>
<organism evidence="6 7">
    <name type="scientific">Nocardiopsis eucommiae</name>
    <dbReference type="NCBI Taxonomy" id="2831970"/>
    <lineage>
        <taxon>Bacteria</taxon>
        <taxon>Bacillati</taxon>
        <taxon>Actinomycetota</taxon>
        <taxon>Actinomycetes</taxon>
        <taxon>Streptosporangiales</taxon>
        <taxon>Nocardiopsidaceae</taxon>
        <taxon>Nocardiopsis</taxon>
    </lineage>
</organism>
<dbReference type="AlphaFoldDB" id="A0A975QLF2"/>
<dbReference type="PANTHER" id="PTHR30055">
    <property type="entry name" value="HTH-TYPE TRANSCRIPTIONAL REGULATOR RUTR"/>
    <property type="match status" value="1"/>
</dbReference>
<dbReference type="Gene3D" id="1.10.357.10">
    <property type="entry name" value="Tetracycline Repressor, domain 2"/>
    <property type="match status" value="1"/>
</dbReference>
<dbReference type="InterPro" id="IPR050109">
    <property type="entry name" value="HTH-type_TetR-like_transc_reg"/>
</dbReference>
<sequence>MSPRKADPLARAHLVDTAARLLTDEGPQALSTRRIAQEAGSSTMAVYTYFDGIGGLVHAMVHEGFTRLQEHLTGVRRSDDPVSDLALLGRAFRHNASQNEHLYAVMFGGCSLAGFSLSEADRQHGRYTLRNVTECVRRCMESGRFHQGDPELVAHRLWCAVHGLTTLDLGGYLVPPYDADRCFEDQLVSLMVGCGDLPGAAGLSVAESATRLPSLGAAAPEHSS</sequence>
<keyword evidence="1" id="KW-0805">Transcription regulation</keyword>
<dbReference type="GO" id="GO:0003700">
    <property type="term" value="F:DNA-binding transcription factor activity"/>
    <property type="evidence" value="ECO:0007669"/>
    <property type="project" value="TreeGrafter"/>
</dbReference>
<accession>A0A975QLF2</accession>
<evidence type="ECO:0000256" key="4">
    <source>
        <dbReference type="PROSITE-ProRule" id="PRU00335"/>
    </source>
</evidence>
<evidence type="ECO:0000256" key="1">
    <source>
        <dbReference type="ARBA" id="ARBA00023015"/>
    </source>
</evidence>
<dbReference type="Pfam" id="PF00440">
    <property type="entry name" value="TetR_N"/>
    <property type="match status" value="1"/>
</dbReference>
<dbReference type="InterPro" id="IPR001647">
    <property type="entry name" value="HTH_TetR"/>
</dbReference>
<dbReference type="PANTHER" id="PTHR30055:SF209">
    <property type="entry name" value="POSSIBLE TRANSCRIPTIONAL REGULATORY PROTEIN (PROBABLY TETR-FAMILY)"/>
    <property type="match status" value="1"/>
</dbReference>
<feature type="DNA-binding region" description="H-T-H motif" evidence="4">
    <location>
        <begin position="31"/>
        <end position="50"/>
    </location>
</feature>
<dbReference type="SUPFAM" id="SSF46689">
    <property type="entry name" value="Homeodomain-like"/>
    <property type="match status" value="1"/>
</dbReference>
<dbReference type="GO" id="GO:0000976">
    <property type="term" value="F:transcription cis-regulatory region binding"/>
    <property type="evidence" value="ECO:0007669"/>
    <property type="project" value="TreeGrafter"/>
</dbReference>
<evidence type="ECO:0000259" key="5">
    <source>
        <dbReference type="PROSITE" id="PS50977"/>
    </source>
</evidence>
<dbReference type="InterPro" id="IPR009057">
    <property type="entry name" value="Homeodomain-like_sf"/>
</dbReference>